<feature type="domain" description="Transcription regulator PadR N-terminal" evidence="1">
    <location>
        <begin position="37"/>
        <end position="106"/>
    </location>
</feature>
<proteinExistence type="predicted"/>
<dbReference type="AlphaFoldDB" id="A0B595"/>
<dbReference type="Pfam" id="PF03551">
    <property type="entry name" value="PadR"/>
    <property type="match status" value="1"/>
</dbReference>
<dbReference type="Proteomes" id="UP000000674">
    <property type="component" value="Chromosome"/>
</dbReference>
<sequence>MSLASVGGALIGEINLEQDDREEVLSRFVKPNKDILILSILGERPMCGYDLIKEIYRRYNVLLSQGAVYPILYSMVDDGILRSEYSRGNMRTKIYTLTPKGQEVMRRKIGKMVYALEYMLSFLKGSCSE</sequence>
<dbReference type="Gene3D" id="1.10.10.10">
    <property type="entry name" value="Winged helix-like DNA-binding domain superfamily/Winged helix DNA-binding domain"/>
    <property type="match status" value="1"/>
</dbReference>
<dbReference type="EMBL" id="CP000477">
    <property type="protein sequence ID" value="ABK13869.1"/>
    <property type="molecule type" value="Genomic_DNA"/>
</dbReference>
<dbReference type="InterPro" id="IPR052509">
    <property type="entry name" value="Metal_resp_DNA-bind_regulator"/>
</dbReference>
<evidence type="ECO:0000259" key="1">
    <source>
        <dbReference type="Pfam" id="PF03551"/>
    </source>
</evidence>
<dbReference type="GeneID" id="4463044"/>
<dbReference type="InterPro" id="IPR036390">
    <property type="entry name" value="WH_DNA-bd_sf"/>
</dbReference>
<dbReference type="HOGENOM" id="CLU_1943901_0_0_2"/>
<dbReference type="InterPro" id="IPR005149">
    <property type="entry name" value="Tscrpt_reg_PadR_N"/>
</dbReference>
<dbReference type="SUPFAM" id="SSF46785">
    <property type="entry name" value="Winged helix' DNA-binding domain"/>
    <property type="match status" value="1"/>
</dbReference>
<dbReference type="STRING" id="349307.Mthe_0067"/>
<evidence type="ECO:0000313" key="2">
    <source>
        <dbReference type="EMBL" id="ABK13869.1"/>
    </source>
</evidence>
<keyword evidence="3" id="KW-1185">Reference proteome</keyword>
<name>A0B595_METTP</name>
<dbReference type="PANTHER" id="PTHR33169">
    <property type="entry name" value="PADR-FAMILY TRANSCRIPTIONAL REGULATOR"/>
    <property type="match status" value="1"/>
</dbReference>
<accession>A0B595</accession>
<dbReference type="RefSeq" id="WP_011695268.1">
    <property type="nucleotide sequence ID" value="NC_008553.1"/>
</dbReference>
<organism evidence="2 3">
    <name type="scientific">Methanothrix thermoacetophila (strain DSM 6194 / JCM 14653 / NBRC 101360 / PT)</name>
    <name type="common">Methanosaeta thermophila</name>
    <dbReference type="NCBI Taxonomy" id="349307"/>
    <lineage>
        <taxon>Archaea</taxon>
        <taxon>Methanobacteriati</taxon>
        <taxon>Methanobacteriota</taxon>
        <taxon>Stenosarchaea group</taxon>
        <taxon>Methanomicrobia</taxon>
        <taxon>Methanotrichales</taxon>
        <taxon>Methanotrichaceae</taxon>
        <taxon>Methanothrix</taxon>
    </lineage>
</organism>
<gene>
    <name evidence="2" type="ordered locus">Mthe_0067</name>
</gene>
<reference evidence="2 3" key="1">
    <citation type="submission" date="2006-10" db="EMBL/GenBank/DDBJ databases">
        <title>Complete sequence of Methanosaeta thermophila PT.</title>
        <authorList>
            <consortium name="US DOE Joint Genome Institute"/>
            <person name="Copeland A."/>
            <person name="Lucas S."/>
            <person name="Lapidus A."/>
            <person name="Barry K."/>
            <person name="Detter J.C."/>
            <person name="Glavina del Rio T."/>
            <person name="Hammon N."/>
            <person name="Israni S."/>
            <person name="Pitluck S."/>
            <person name="Chain P."/>
            <person name="Malfatti S."/>
            <person name="Shin M."/>
            <person name="Vergez L."/>
            <person name="Schmutz J."/>
            <person name="Larimer F."/>
            <person name="Land M."/>
            <person name="Hauser L."/>
            <person name="Kyrpides N."/>
            <person name="Kim E."/>
            <person name="Smith K.S."/>
            <person name="Ingram-Smith C."/>
            <person name="Richardson P."/>
        </authorList>
    </citation>
    <scope>NUCLEOTIDE SEQUENCE [LARGE SCALE GENOMIC DNA]</scope>
    <source>
        <strain evidence="3">DSM 6194 / JCM 14653 / NBRC 101360 / PT</strain>
    </source>
</reference>
<dbReference type="OrthoDB" id="56053at2157"/>
<evidence type="ECO:0000313" key="3">
    <source>
        <dbReference type="Proteomes" id="UP000000674"/>
    </source>
</evidence>
<dbReference type="KEGG" id="mtp:Mthe_0067"/>
<dbReference type="PANTHER" id="PTHR33169:SF14">
    <property type="entry name" value="TRANSCRIPTIONAL REGULATOR RV3488"/>
    <property type="match status" value="1"/>
</dbReference>
<dbReference type="InterPro" id="IPR036388">
    <property type="entry name" value="WH-like_DNA-bd_sf"/>
</dbReference>
<protein>
    <submittedName>
        <fullName evidence="2">Transcriptional regulator, PadR family</fullName>
    </submittedName>
</protein>